<evidence type="ECO:0000313" key="3">
    <source>
        <dbReference type="EMBL" id="TWS18914.1"/>
    </source>
</evidence>
<feature type="compositionally biased region" description="Gly residues" evidence="1">
    <location>
        <begin position="187"/>
        <end position="209"/>
    </location>
</feature>
<feature type="region of interest" description="Disordered" evidence="1">
    <location>
        <begin position="91"/>
        <end position="238"/>
    </location>
</feature>
<proteinExistence type="predicted"/>
<evidence type="ECO:0000256" key="2">
    <source>
        <dbReference type="SAM" id="Phobius"/>
    </source>
</evidence>
<feature type="compositionally biased region" description="Low complexity" evidence="1">
    <location>
        <begin position="96"/>
        <end position="159"/>
    </location>
</feature>
<keyword evidence="2" id="KW-0472">Membrane</keyword>
<dbReference type="Proteomes" id="UP000317291">
    <property type="component" value="Unassembled WGS sequence"/>
</dbReference>
<keyword evidence="2" id="KW-0812">Transmembrane</keyword>
<sequence>MSAPQPPTPPSTGPGVVAKVIGWLLIAVGVLMIISGIGSESPLTAVLLGGAMILIGAVLIWRFLSWKVAAPVAILGVIGGGVLAPDTAKEQPASLTTVSPSTSNVATTTTTSATSSTQPSSMTSSSSRSSTPTTTTTVATTTTTTLPPVRSVPTTTTQVAPPPRLYAPPTTTTEDQPAPAYTPPRATGGGNSGGGGSGSGSGAGSGGHTGAICKDGSTSTATGRGACSGHGGVARWLP</sequence>
<keyword evidence="2" id="KW-1133">Transmembrane helix</keyword>
<comment type="caution">
    <text evidence="3">The sequence shown here is derived from an EMBL/GenBank/DDBJ whole genome shotgun (WGS) entry which is preliminary data.</text>
</comment>
<keyword evidence="4" id="KW-1185">Reference proteome</keyword>
<evidence type="ECO:0000256" key="1">
    <source>
        <dbReference type="SAM" id="MobiDB-lite"/>
    </source>
</evidence>
<dbReference type="RefSeq" id="WP_146561811.1">
    <property type="nucleotide sequence ID" value="NZ_VIGW01000006.1"/>
</dbReference>
<name>A0A5C5R923_9ACTN</name>
<organism evidence="3 4">
    <name type="scientific">Tsukamurella asaccharolytica</name>
    <dbReference type="NCBI Taxonomy" id="2592067"/>
    <lineage>
        <taxon>Bacteria</taxon>
        <taxon>Bacillati</taxon>
        <taxon>Actinomycetota</taxon>
        <taxon>Actinomycetes</taxon>
        <taxon>Mycobacteriales</taxon>
        <taxon>Tsukamurellaceae</taxon>
        <taxon>Tsukamurella</taxon>
    </lineage>
</organism>
<dbReference type="OrthoDB" id="4751721at2"/>
<gene>
    <name evidence="3" type="ORF">FK529_13100</name>
</gene>
<feature type="transmembrane region" description="Helical" evidence="2">
    <location>
        <begin position="20"/>
        <end position="38"/>
    </location>
</feature>
<protein>
    <recommendedName>
        <fullName evidence="5">DUF3761 domain-containing protein</fullName>
    </recommendedName>
</protein>
<feature type="transmembrane region" description="Helical" evidence="2">
    <location>
        <begin position="45"/>
        <end position="64"/>
    </location>
</feature>
<evidence type="ECO:0008006" key="5">
    <source>
        <dbReference type="Google" id="ProtNLM"/>
    </source>
</evidence>
<evidence type="ECO:0000313" key="4">
    <source>
        <dbReference type="Proteomes" id="UP000317291"/>
    </source>
</evidence>
<reference evidence="3 4" key="1">
    <citation type="submission" date="2019-06" db="EMBL/GenBank/DDBJ databases">
        <title>Tsukamurella conjunctivitidis sp. nov., Tsukamurella assacharolytica sp. nov. and Tsukamurella sputae sp. nov. isolated from patients with conjunctivitis, bacteraemia (lymphoma) and respiratory infection (sputum) in Hong Kong.</title>
        <authorList>
            <person name="Teng J.L.L."/>
            <person name="Lee H.H."/>
            <person name="Fong J.Y.H."/>
            <person name="Fok K.M.N."/>
            <person name="Lau S.K.P."/>
            <person name="Woo P.C.Y."/>
        </authorList>
    </citation>
    <scope>NUCLEOTIDE SEQUENCE [LARGE SCALE GENOMIC DNA]</scope>
    <source>
        <strain evidence="3 4">HKU71</strain>
    </source>
</reference>
<dbReference type="EMBL" id="VIGW01000006">
    <property type="protein sequence ID" value="TWS18914.1"/>
    <property type="molecule type" value="Genomic_DNA"/>
</dbReference>
<dbReference type="AlphaFoldDB" id="A0A5C5R923"/>
<accession>A0A5C5R923</accession>